<evidence type="ECO:0000256" key="3">
    <source>
        <dbReference type="ARBA" id="ARBA00023163"/>
    </source>
</evidence>
<dbReference type="InterPro" id="IPR018490">
    <property type="entry name" value="cNMP-bd_dom_sf"/>
</dbReference>
<dbReference type="AlphaFoldDB" id="A0A4R5LRT5"/>
<dbReference type="PROSITE" id="PS50042">
    <property type="entry name" value="CNMP_BINDING_3"/>
    <property type="match status" value="1"/>
</dbReference>
<dbReference type="InterPro" id="IPR014710">
    <property type="entry name" value="RmlC-like_jellyroll"/>
</dbReference>
<dbReference type="RefSeq" id="WP_133211737.1">
    <property type="nucleotide sequence ID" value="NZ_SMSE01000002.1"/>
</dbReference>
<evidence type="ECO:0000259" key="5">
    <source>
        <dbReference type="PROSITE" id="PS51063"/>
    </source>
</evidence>
<dbReference type="Pfam" id="PF13545">
    <property type="entry name" value="HTH_Crp_2"/>
    <property type="match status" value="1"/>
</dbReference>
<dbReference type="GO" id="GO:0003700">
    <property type="term" value="F:DNA-binding transcription factor activity"/>
    <property type="evidence" value="ECO:0007669"/>
    <property type="project" value="TreeGrafter"/>
</dbReference>
<proteinExistence type="predicted"/>
<dbReference type="Gene3D" id="1.10.10.10">
    <property type="entry name" value="Winged helix-like DNA-binding domain superfamily/Winged helix DNA-binding domain"/>
    <property type="match status" value="1"/>
</dbReference>
<dbReference type="SUPFAM" id="SSF46785">
    <property type="entry name" value="Winged helix' DNA-binding domain"/>
    <property type="match status" value="1"/>
</dbReference>
<dbReference type="InterPro" id="IPR036390">
    <property type="entry name" value="WH_DNA-bd_sf"/>
</dbReference>
<organism evidence="6 7">
    <name type="scientific">Seongchinamella unica</name>
    <dbReference type="NCBI Taxonomy" id="2547392"/>
    <lineage>
        <taxon>Bacteria</taxon>
        <taxon>Pseudomonadati</taxon>
        <taxon>Pseudomonadota</taxon>
        <taxon>Gammaproteobacteria</taxon>
        <taxon>Cellvibrionales</taxon>
        <taxon>Halieaceae</taxon>
        <taxon>Seongchinamella</taxon>
    </lineage>
</organism>
<keyword evidence="1" id="KW-0805">Transcription regulation</keyword>
<dbReference type="GO" id="GO:0005829">
    <property type="term" value="C:cytosol"/>
    <property type="evidence" value="ECO:0007669"/>
    <property type="project" value="TreeGrafter"/>
</dbReference>
<dbReference type="Proteomes" id="UP000295554">
    <property type="component" value="Unassembled WGS sequence"/>
</dbReference>
<dbReference type="PROSITE" id="PS51063">
    <property type="entry name" value="HTH_CRP_2"/>
    <property type="match status" value="1"/>
</dbReference>
<name>A0A4R5LRT5_9GAMM</name>
<dbReference type="SMART" id="SM00100">
    <property type="entry name" value="cNMP"/>
    <property type="match status" value="1"/>
</dbReference>
<reference evidence="6 7" key="1">
    <citation type="submission" date="2019-03" db="EMBL/GenBank/DDBJ databases">
        <title>Seongchinamella monodicae gen. nov., sp. nov., a novel member of the Gammaproteobacteria isolated from a tidal mudflat of beach.</title>
        <authorList>
            <person name="Yang H.G."/>
            <person name="Kang J.W."/>
            <person name="Lee S.D."/>
        </authorList>
    </citation>
    <scope>NUCLEOTIDE SEQUENCE [LARGE SCALE GENOMIC DNA]</scope>
    <source>
        <strain evidence="6 7">GH4-78</strain>
    </source>
</reference>
<keyword evidence="7" id="KW-1185">Reference proteome</keyword>
<keyword evidence="2" id="KW-0238">DNA-binding</keyword>
<dbReference type="InterPro" id="IPR050397">
    <property type="entry name" value="Env_Response_Regulators"/>
</dbReference>
<sequence length="231" mass="25652">MVDVSPLDMISDSPWFVGLPESLIQQLAQSASIRPFNRGAYLFTEGEIDTDVYCVVTGRIRIAISSAGGHHFAITDLTHGAWFGEQGLVSDTGRAASAEALVTSHVLVLPKLAMMDAAEQWPGLYRNLLRHHVDRSRELYSLLGDVLFYPLRARVASRLLQMLADHGVHNDGEVLLEMKLTQNDFARLALGSRQRVNKIFRDWTERGIVESNGDSITVKDIEALQAEVSHD</sequence>
<dbReference type="GO" id="GO:0003677">
    <property type="term" value="F:DNA binding"/>
    <property type="evidence" value="ECO:0007669"/>
    <property type="project" value="UniProtKB-KW"/>
</dbReference>
<dbReference type="PROSITE" id="PS00889">
    <property type="entry name" value="CNMP_BINDING_2"/>
    <property type="match status" value="1"/>
</dbReference>
<dbReference type="InterPro" id="IPR018488">
    <property type="entry name" value="cNMP-bd_CS"/>
</dbReference>
<protein>
    <submittedName>
        <fullName evidence="6">Crp/Fnr family transcriptional regulator</fullName>
    </submittedName>
</protein>
<evidence type="ECO:0000256" key="1">
    <source>
        <dbReference type="ARBA" id="ARBA00023015"/>
    </source>
</evidence>
<evidence type="ECO:0000259" key="4">
    <source>
        <dbReference type="PROSITE" id="PS50042"/>
    </source>
</evidence>
<dbReference type="InterPro" id="IPR036388">
    <property type="entry name" value="WH-like_DNA-bd_sf"/>
</dbReference>
<accession>A0A4R5LRT5</accession>
<dbReference type="PANTHER" id="PTHR24567:SF74">
    <property type="entry name" value="HTH-TYPE TRANSCRIPTIONAL REGULATOR ARCR"/>
    <property type="match status" value="1"/>
</dbReference>
<comment type="caution">
    <text evidence="6">The sequence shown here is derived from an EMBL/GenBank/DDBJ whole genome shotgun (WGS) entry which is preliminary data.</text>
</comment>
<dbReference type="Pfam" id="PF00027">
    <property type="entry name" value="cNMP_binding"/>
    <property type="match status" value="1"/>
</dbReference>
<feature type="domain" description="HTH crp-type" evidence="5">
    <location>
        <begin position="149"/>
        <end position="222"/>
    </location>
</feature>
<dbReference type="SUPFAM" id="SSF51206">
    <property type="entry name" value="cAMP-binding domain-like"/>
    <property type="match status" value="1"/>
</dbReference>
<dbReference type="OrthoDB" id="6881322at2"/>
<evidence type="ECO:0000313" key="6">
    <source>
        <dbReference type="EMBL" id="TDG13605.1"/>
    </source>
</evidence>
<dbReference type="Gene3D" id="2.60.120.10">
    <property type="entry name" value="Jelly Rolls"/>
    <property type="match status" value="1"/>
</dbReference>
<dbReference type="PANTHER" id="PTHR24567">
    <property type="entry name" value="CRP FAMILY TRANSCRIPTIONAL REGULATORY PROTEIN"/>
    <property type="match status" value="1"/>
</dbReference>
<evidence type="ECO:0000256" key="2">
    <source>
        <dbReference type="ARBA" id="ARBA00023125"/>
    </source>
</evidence>
<feature type="domain" description="Cyclic nucleotide-binding" evidence="4">
    <location>
        <begin position="15"/>
        <end position="111"/>
    </location>
</feature>
<gene>
    <name evidence="6" type="ORF">E2F43_08735</name>
</gene>
<dbReference type="EMBL" id="SMSE01000002">
    <property type="protein sequence ID" value="TDG13605.1"/>
    <property type="molecule type" value="Genomic_DNA"/>
</dbReference>
<dbReference type="InterPro" id="IPR000595">
    <property type="entry name" value="cNMP-bd_dom"/>
</dbReference>
<evidence type="ECO:0000313" key="7">
    <source>
        <dbReference type="Proteomes" id="UP000295554"/>
    </source>
</evidence>
<dbReference type="InterPro" id="IPR012318">
    <property type="entry name" value="HTH_CRP"/>
</dbReference>
<keyword evidence="3" id="KW-0804">Transcription</keyword>
<dbReference type="CDD" id="cd00038">
    <property type="entry name" value="CAP_ED"/>
    <property type="match status" value="1"/>
</dbReference>